<keyword evidence="2" id="KW-1185">Reference proteome</keyword>
<dbReference type="Proteomes" id="UP000528457">
    <property type="component" value="Unassembled WGS sequence"/>
</dbReference>
<name>A0A7X0MX73_9GAMM</name>
<dbReference type="RefSeq" id="WP_166843213.1">
    <property type="nucleotide sequence ID" value="NZ_JAAONY010000002.1"/>
</dbReference>
<proteinExistence type="predicted"/>
<protein>
    <submittedName>
        <fullName evidence="1">Uncharacterized protein</fullName>
    </submittedName>
</protein>
<evidence type="ECO:0000313" key="1">
    <source>
        <dbReference type="EMBL" id="MBB6522975.1"/>
    </source>
</evidence>
<sequence>MPQHAQNPSPSSFIGQVRLQLKQELEERFCSFLYRGRPPAPAKSNVWIEESNRDLHLLLRSNKARKTYEPLWPKVLFQLERLSFAERVESLNRCLDEDILPYNPNCKVTPLGANRLSANSIDLHASKLLLPALKTSFQTSRSIAPELHQQHWLYLNFAISIGRHLATHKLGESHTLCTILCMKLAGVISCFRFLHASLGRRPDQADAIEWLAYDCLEQNAAELSHKFAKDWQLQPTVIDALIPNKTSHKDPLLEKTLEECLIASYSCLLFNQGLLEQKEAQHILTQWQLPLQLLIQFKPKN</sequence>
<reference evidence="1 2" key="1">
    <citation type="submission" date="2020-08" db="EMBL/GenBank/DDBJ databases">
        <title>Genomic Encyclopedia of Type Strains, Phase IV (KMG-IV): sequencing the most valuable type-strain genomes for metagenomic binning, comparative biology and taxonomic classification.</title>
        <authorList>
            <person name="Goeker M."/>
        </authorList>
    </citation>
    <scope>NUCLEOTIDE SEQUENCE [LARGE SCALE GENOMIC DNA]</scope>
    <source>
        <strain evidence="1 2">DSM 22368</strain>
    </source>
</reference>
<gene>
    <name evidence="1" type="ORF">HNR48_003260</name>
</gene>
<organism evidence="1 2">
    <name type="scientific">Pseudoteredinibacter isoporae</name>
    <dbReference type="NCBI Taxonomy" id="570281"/>
    <lineage>
        <taxon>Bacteria</taxon>
        <taxon>Pseudomonadati</taxon>
        <taxon>Pseudomonadota</taxon>
        <taxon>Gammaproteobacteria</taxon>
        <taxon>Cellvibrionales</taxon>
        <taxon>Cellvibrionaceae</taxon>
        <taxon>Pseudoteredinibacter</taxon>
    </lineage>
</organism>
<dbReference type="InParanoid" id="A0A7X0MX73"/>
<accession>A0A7X0MX73</accession>
<evidence type="ECO:0000313" key="2">
    <source>
        <dbReference type="Proteomes" id="UP000528457"/>
    </source>
</evidence>
<dbReference type="EMBL" id="JACHHT010000002">
    <property type="protein sequence ID" value="MBB6522975.1"/>
    <property type="molecule type" value="Genomic_DNA"/>
</dbReference>
<dbReference type="AlphaFoldDB" id="A0A7X0MX73"/>
<comment type="caution">
    <text evidence="1">The sequence shown here is derived from an EMBL/GenBank/DDBJ whole genome shotgun (WGS) entry which is preliminary data.</text>
</comment>